<proteinExistence type="predicted"/>
<gene>
    <name evidence="2" type="ORF">H4W81_009421</name>
</gene>
<protein>
    <submittedName>
        <fullName evidence="2">Uncharacterized protein</fullName>
    </submittedName>
</protein>
<evidence type="ECO:0000256" key="1">
    <source>
        <dbReference type="SAM" id="MobiDB-lite"/>
    </source>
</evidence>
<keyword evidence="3" id="KW-1185">Reference proteome</keyword>
<comment type="caution">
    <text evidence="2">The sequence shown here is derived from an EMBL/GenBank/DDBJ whole genome shotgun (WGS) entry which is preliminary data.</text>
</comment>
<accession>A0ABR9KWZ7</accession>
<evidence type="ECO:0000313" key="3">
    <source>
        <dbReference type="Proteomes" id="UP000661607"/>
    </source>
</evidence>
<feature type="compositionally biased region" description="Low complexity" evidence="1">
    <location>
        <begin position="143"/>
        <end position="169"/>
    </location>
</feature>
<reference evidence="2 3" key="1">
    <citation type="submission" date="2020-10" db="EMBL/GenBank/DDBJ databases">
        <title>Sequencing the genomes of 1000 actinobacteria strains.</title>
        <authorList>
            <person name="Klenk H.-P."/>
        </authorList>
    </citation>
    <scope>NUCLEOTIDE SEQUENCE [LARGE SCALE GENOMIC DNA]</scope>
    <source>
        <strain evidence="2 3">DSM 43748</strain>
    </source>
</reference>
<dbReference type="RefSeq" id="WP_192781550.1">
    <property type="nucleotide sequence ID" value="NZ_BAAASY010000032.1"/>
</dbReference>
<feature type="region of interest" description="Disordered" evidence="1">
    <location>
        <begin position="142"/>
        <end position="198"/>
    </location>
</feature>
<evidence type="ECO:0000313" key="2">
    <source>
        <dbReference type="EMBL" id="MBE1566549.1"/>
    </source>
</evidence>
<dbReference type="EMBL" id="JADBEF010000002">
    <property type="protein sequence ID" value="MBE1566549.1"/>
    <property type="molecule type" value="Genomic_DNA"/>
</dbReference>
<dbReference type="Proteomes" id="UP000661607">
    <property type="component" value="Unassembled WGS sequence"/>
</dbReference>
<name>A0ABR9KWZ7_9ACTN</name>
<organism evidence="2 3">
    <name type="scientific">Nonomuraea africana</name>
    <dbReference type="NCBI Taxonomy" id="46171"/>
    <lineage>
        <taxon>Bacteria</taxon>
        <taxon>Bacillati</taxon>
        <taxon>Actinomycetota</taxon>
        <taxon>Actinomycetes</taxon>
        <taxon>Streptosporangiales</taxon>
        <taxon>Streptosporangiaceae</taxon>
        <taxon>Nonomuraea</taxon>
    </lineage>
</organism>
<sequence>MHDLDLDLDAARAERGAAAADYFPLKFRKKVICQLPTELPLDVLEPLTNVAVDLGLIFRTAIDAAKAQSPEAATMSVLDMAVDQFITNKHLPDQLMVAAKDMAKRLLGDDGFTAFLAARPSIHDVVALIKGLMRIYRLRLGESSPSSDSSSGGTTSTPISPITTPGSTPEALGAAPAIPASSEYGGYSPELIGSRPTP</sequence>